<keyword evidence="3" id="KW-1185">Reference proteome</keyword>
<dbReference type="AlphaFoldDB" id="A0AAD1Y216"/>
<dbReference type="EMBL" id="CAMPGE010026184">
    <property type="protein sequence ID" value="CAI2383878.1"/>
    <property type="molecule type" value="Genomic_DNA"/>
</dbReference>
<protein>
    <submittedName>
        <fullName evidence="2">Uncharacterized protein</fullName>
    </submittedName>
</protein>
<sequence>MNSALFDYNQEISILSTCYNNTEKAAKCLKRKRKVQTKESALLSTRYSSLPPKGEKKKMQSSRSLVKTARTHEVHRRISGGLQHQDERKISRVSQRAKLSVKRLGSALTKTKLRPKQRKHTPQKKQSGPKINITDLSTPSRNHLLQGLSIFTHSNPTNSSSTHKEHSDPYSTQFKLQKIKKSKNQCSQNSNLDSKSTNSFSRAYIPSSTALLARLCGKPAKAFLTTQLKKSREKGNQASEKELRENDRVVDLSEAEINSSCVIMKKLLGRIDRVSKIPKTPTRTSKSIPPRSAKVRVRRRVRAYDKPIDV</sequence>
<feature type="compositionally biased region" description="Basic residues" evidence="1">
    <location>
        <begin position="111"/>
        <end position="123"/>
    </location>
</feature>
<feature type="region of interest" description="Disordered" evidence="1">
    <location>
        <begin position="153"/>
        <end position="172"/>
    </location>
</feature>
<evidence type="ECO:0000313" key="3">
    <source>
        <dbReference type="Proteomes" id="UP001295684"/>
    </source>
</evidence>
<evidence type="ECO:0000256" key="1">
    <source>
        <dbReference type="SAM" id="MobiDB-lite"/>
    </source>
</evidence>
<reference evidence="2" key="1">
    <citation type="submission" date="2023-07" db="EMBL/GenBank/DDBJ databases">
        <authorList>
            <consortium name="AG Swart"/>
            <person name="Singh M."/>
            <person name="Singh A."/>
            <person name="Seah K."/>
            <person name="Emmerich C."/>
        </authorList>
    </citation>
    <scope>NUCLEOTIDE SEQUENCE</scope>
    <source>
        <strain evidence="2">DP1</strain>
    </source>
</reference>
<name>A0AAD1Y216_EUPCR</name>
<organism evidence="2 3">
    <name type="scientific">Euplotes crassus</name>
    <dbReference type="NCBI Taxonomy" id="5936"/>
    <lineage>
        <taxon>Eukaryota</taxon>
        <taxon>Sar</taxon>
        <taxon>Alveolata</taxon>
        <taxon>Ciliophora</taxon>
        <taxon>Intramacronucleata</taxon>
        <taxon>Spirotrichea</taxon>
        <taxon>Hypotrichia</taxon>
        <taxon>Euplotida</taxon>
        <taxon>Euplotidae</taxon>
        <taxon>Moneuplotes</taxon>
    </lineage>
</organism>
<proteinExistence type="predicted"/>
<dbReference type="Proteomes" id="UP001295684">
    <property type="component" value="Unassembled WGS sequence"/>
</dbReference>
<feature type="region of interest" description="Disordered" evidence="1">
    <location>
        <begin position="46"/>
        <end position="138"/>
    </location>
</feature>
<gene>
    <name evidence="2" type="ORF">ECRASSUSDP1_LOCUS25391</name>
</gene>
<evidence type="ECO:0000313" key="2">
    <source>
        <dbReference type="EMBL" id="CAI2383878.1"/>
    </source>
</evidence>
<feature type="region of interest" description="Disordered" evidence="1">
    <location>
        <begin position="276"/>
        <end position="297"/>
    </location>
</feature>
<accession>A0AAD1Y216</accession>
<comment type="caution">
    <text evidence="2">The sequence shown here is derived from an EMBL/GenBank/DDBJ whole genome shotgun (WGS) entry which is preliminary data.</text>
</comment>